<feature type="transmembrane region" description="Helical" evidence="1">
    <location>
        <begin position="30"/>
        <end position="48"/>
    </location>
</feature>
<name>A0A6N9TFH1_9ALTE</name>
<keyword evidence="1" id="KW-0472">Membrane</keyword>
<dbReference type="RefSeq" id="WP_163106747.1">
    <property type="nucleotide sequence ID" value="NZ_JAAAWO010000007.1"/>
</dbReference>
<protein>
    <submittedName>
        <fullName evidence="2">Uncharacterized protein</fullName>
    </submittedName>
</protein>
<keyword evidence="1" id="KW-1133">Transmembrane helix</keyword>
<gene>
    <name evidence="2" type="ORF">GTQ48_11040</name>
</gene>
<keyword evidence="1" id="KW-0812">Transmembrane</keyword>
<feature type="transmembrane region" description="Helical" evidence="1">
    <location>
        <begin position="7"/>
        <end position="24"/>
    </location>
</feature>
<evidence type="ECO:0000256" key="1">
    <source>
        <dbReference type="SAM" id="Phobius"/>
    </source>
</evidence>
<keyword evidence="3" id="KW-1185">Reference proteome</keyword>
<dbReference type="AlphaFoldDB" id="A0A6N9TFH1"/>
<evidence type="ECO:0000313" key="2">
    <source>
        <dbReference type="EMBL" id="NDW16054.1"/>
    </source>
</evidence>
<dbReference type="Proteomes" id="UP000471381">
    <property type="component" value="Unassembled WGS sequence"/>
</dbReference>
<accession>A0A6N9TFH1</accession>
<proteinExistence type="predicted"/>
<evidence type="ECO:0000313" key="3">
    <source>
        <dbReference type="Proteomes" id="UP000471381"/>
    </source>
</evidence>
<dbReference type="EMBL" id="JAAAWO010000007">
    <property type="protein sequence ID" value="NDW16054.1"/>
    <property type="molecule type" value="Genomic_DNA"/>
</dbReference>
<sequence>MKFFKLGFAAVVIVSLISLAWYFVRQQQFLMVGVPTALLLTIIIVMIMRQEKVE</sequence>
<comment type="caution">
    <text evidence="2">The sequence shown here is derived from an EMBL/GenBank/DDBJ whole genome shotgun (WGS) entry which is preliminary data.</text>
</comment>
<organism evidence="2 3">
    <name type="scientific">Alteromonas genovensis</name>
    <dbReference type="NCBI Taxonomy" id="471225"/>
    <lineage>
        <taxon>Bacteria</taxon>
        <taxon>Pseudomonadati</taxon>
        <taxon>Pseudomonadota</taxon>
        <taxon>Gammaproteobacteria</taxon>
        <taxon>Alteromonadales</taxon>
        <taxon>Alteromonadaceae</taxon>
        <taxon>Alteromonas/Salinimonas group</taxon>
        <taxon>Alteromonas</taxon>
    </lineage>
</organism>
<reference evidence="2 3" key="1">
    <citation type="submission" date="2020-01" db="EMBL/GenBank/DDBJ databases">
        <title>Genomes of bacteria type strains.</title>
        <authorList>
            <person name="Chen J."/>
            <person name="Zhu S."/>
            <person name="Yang J."/>
        </authorList>
    </citation>
    <scope>NUCLEOTIDE SEQUENCE [LARGE SCALE GENOMIC DNA]</scope>
    <source>
        <strain evidence="2 3">LMG 24078</strain>
    </source>
</reference>